<keyword evidence="2" id="KW-1185">Reference proteome</keyword>
<name>A0A392RQJ8_9FABA</name>
<dbReference type="AlphaFoldDB" id="A0A392RQJ8"/>
<comment type="caution">
    <text evidence="1">The sequence shown here is derived from an EMBL/GenBank/DDBJ whole genome shotgun (WGS) entry which is preliminary data.</text>
</comment>
<sequence length="111" mass="12874">FKRWKSMGPGVEEVKGHVKNYFVNNFSERWEHRPNLNGIQFQSLSAEDNLILMAPFTIDEVREVIWSSGDNKSPGPDGFNFNFMKVCSNSLIFYMNFIVVLLSQRQSQHLS</sequence>
<accession>A0A392RQJ8</accession>
<dbReference type="EMBL" id="LXQA010261099">
    <property type="protein sequence ID" value="MCI38893.1"/>
    <property type="molecule type" value="Genomic_DNA"/>
</dbReference>
<organism evidence="1 2">
    <name type="scientific">Trifolium medium</name>
    <dbReference type="NCBI Taxonomy" id="97028"/>
    <lineage>
        <taxon>Eukaryota</taxon>
        <taxon>Viridiplantae</taxon>
        <taxon>Streptophyta</taxon>
        <taxon>Embryophyta</taxon>
        <taxon>Tracheophyta</taxon>
        <taxon>Spermatophyta</taxon>
        <taxon>Magnoliopsida</taxon>
        <taxon>eudicotyledons</taxon>
        <taxon>Gunneridae</taxon>
        <taxon>Pentapetalae</taxon>
        <taxon>rosids</taxon>
        <taxon>fabids</taxon>
        <taxon>Fabales</taxon>
        <taxon>Fabaceae</taxon>
        <taxon>Papilionoideae</taxon>
        <taxon>50 kb inversion clade</taxon>
        <taxon>NPAAA clade</taxon>
        <taxon>Hologalegina</taxon>
        <taxon>IRL clade</taxon>
        <taxon>Trifolieae</taxon>
        <taxon>Trifolium</taxon>
    </lineage>
</organism>
<dbReference type="Proteomes" id="UP000265520">
    <property type="component" value="Unassembled WGS sequence"/>
</dbReference>
<feature type="non-terminal residue" evidence="1">
    <location>
        <position position="1"/>
    </location>
</feature>
<evidence type="ECO:0000313" key="2">
    <source>
        <dbReference type="Proteomes" id="UP000265520"/>
    </source>
</evidence>
<reference evidence="1 2" key="1">
    <citation type="journal article" date="2018" name="Front. Plant Sci.">
        <title>Red Clover (Trifolium pratense) and Zigzag Clover (T. medium) - A Picture of Genomic Similarities and Differences.</title>
        <authorList>
            <person name="Dluhosova J."/>
            <person name="Istvanek J."/>
            <person name="Nedelnik J."/>
            <person name="Repkova J."/>
        </authorList>
    </citation>
    <scope>NUCLEOTIDE SEQUENCE [LARGE SCALE GENOMIC DNA]</scope>
    <source>
        <strain evidence="2">cv. 10/8</strain>
        <tissue evidence="1">Leaf</tissue>
    </source>
</reference>
<evidence type="ECO:0000313" key="1">
    <source>
        <dbReference type="EMBL" id="MCI38893.1"/>
    </source>
</evidence>
<proteinExistence type="predicted"/>
<protein>
    <submittedName>
        <fullName evidence="1">Uncharacterized protein</fullName>
    </submittedName>
</protein>